<dbReference type="RefSeq" id="WP_243071196.1">
    <property type="nucleotide sequence ID" value="NZ_JAIVFL010000001.1"/>
</dbReference>
<keyword evidence="3" id="KW-1185">Reference proteome</keyword>
<comment type="caution">
    <text evidence="2">The sequence shown here is derived from an EMBL/GenBank/DDBJ whole genome shotgun (WGS) entry which is preliminary data.</text>
</comment>
<dbReference type="EMBL" id="JAIVFL010000001">
    <property type="protein sequence ID" value="MCI4674808.1"/>
    <property type="molecule type" value="Genomic_DNA"/>
</dbReference>
<reference evidence="2" key="1">
    <citation type="journal article" date="2022" name="ISME J.">
        <title>Identification of active gaseous-alkane degraders at natural gas seeps.</title>
        <authorList>
            <person name="Farhan Ul Haque M."/>
            <person name="Hernandez M."/>
            <person name="Crombie A.T."/>
            <person name="Murrell J.C."/>
        </authorList>
    </citation>
    <scope>NUCLEOTIDE SEQUENCE</scope>
    <source>
        <strain evidence="2">ANDR5</strain>
    </source>
</reference>
<dbReference type="Proteomes" id="UP001139068">
    <property type="component" value="Unassembled WGS sequence"/>
</dbReference>
<organism evidence="2 3">
    <name type="scientific">Candidatus Mycolicibacterium alkanivorans</name>
    <dbReference type="NCBI Taxonomy" id="2954114"/>
    <lineage>
        <taxon>Bacteria</taxon>
        <taxon>Bacillati</taxon>
        <taxon>Actinomycetota</taxon>
        <taxon>Actinomycetes</taxon>
        <taxon>Mycobacteriales</taxon>
        <taxon>Mycobacteriaceae</taxon>
        <taxon>Mycolicibacterium</taxon>
    </lineage>
</organism>
<keyword evidence="1" id="KW-0732">Signal</keyword>
<proteinExistence type="predicted"/>
<gene>
    <name evidence="2" type="ORF">K9U37_07780</name>
</gene>
<sequence length="105" mass="10938">MRRTRMLAAIAAAGAVVAGPAAAAWADTSAQETINRLQQQGYTVNIDRLGTGPMSQCVVTSVRNPQTVTQWLPYVGPTLGHNSGTVLVPVVTSQTISVSLDCSGK</sequence>
<protein>
    <recommendedName>
        <fullName evidence="4">PASTA domain-containing protein</fullName>
    </recommendedName>
</protein>
<evidence type="ECO:0008006" key="4">
    <source>
        <dbReference type="Google" id="ProtNLM"/>
    </source>
</evidence>
<evidence type="ECO:0000256" key="1">
    <source>
        <dbReference type="SAM" id="SignalP"/>
    </source>
</evidence>
<evidence type="ECO:0000313" key="3">
    <source>
        <dbReference type="Proteomes" id="UP001139068"/>
    </source>
</evidence>
<feature type="signal peptide" evidence="1">
    <location>
        <begin position="1"/>
        <end position="23"/>
    </location>
</feature>
<name>A0ABS9YVL4_9MYCO</name>
<accession>A0ABS9YVL4</accession>
<evidence type="ECO:0000313" key="2">
    <source>
        <dbReference type="EMBL" id="MCI4674808.1"/>
    </source>
</evidence>
<feature type="chain" id="PRO_5046073631" description="PASTA domain-containing protein" evidence="1">
    <location>
        <begin position="24"/>
        <end position="105"/>
    </location>
</feature>